<dbReference type="AlphaFoldDB" id="A0A0K6H6S9"/>
<dbReference type="SUPFAM" id="SSF48452">
    <property type="entry name" value="TPR-like"/>
    <property type="match status" value="1"/>
</dbReference>
<keyword evidence="6" id="KW-0143">Chaperone</keyword>
<feature type="domain" description="Ancillary SecYEG translocon subunit/Cell division coordinator CpoB TPR" evidence="10">
    <location>
        <begin position="12"/>
        <end position="198"/>
    </location>
</feature>
<evidence type="ECO:0000256" key="7">
    <source>
        <dbReference type="ARBA" id="ARBA00024197"/>
    </source>
</evidence>
<dbReference type="PANTHER" id="PTHR38035">
    <property type="entry name" value="UPF0070 PROTEIN YFGM"/>
    <property type="match status" value="1"/>
</dbReference>
<evidence type="ECO:0000313" key="11">
    <source>
        <dbReference type="EMBL" id="CUA86549.1"/>
    </source>
</evidence>
<proteinExistence type="inferred from homology"/>
<keyword evidence="2" id="KW-1003">Cell membrane</keyword>
<dbReference type="Pfam" id="PF09976">
    <property type="entry name" value="TPR_21"/>
    <property type="match status" value="1"/>
</dbReference>
<dbReference type="Gene3D" id="1.25.40.10">
    <property type="entry name" value="Tetratricopeptide repeat domain"/>
    <property type="match status" value="1"/>
</dbReference>
<evidence type="ECO:0000256" key="3">
    <source>
        <dbReference type="ARBA" id="ARBA00022692"/>
    </source>
</evidence>
<comment type="subcellular location">
    <subcellularLocation>
        <location evidence="1">Cell membrane</location>
        <topology evidence="1">Single-pass type II membrane protein</topology>
    </subcellularLocation>
</comment>
<evidence type="ECO:0000259" key="10">
    <source>
        <dbReference type="Pfam" id="PF09976"/>
    </source>
</evidence>
<organism evidence="11 12">
    <name type="scientific">Pseudidiomarina woesei</name>
    <dbReference type="NCBI Taxonomy" id="1381080"/>
    <lineage>
        <taxon>Bacteria</taxon>
        <taxon>Pseudomonadati</taxon>
        <taxon>Pseudomonadota</taxon>
        <taxon>Gammaproteobacteria</taxon>
        <taxon>Alteromonadales</taxon>
        <taxon>Idiomarinaceae</taxon>
        <taxon>Pseudidiomarina</taxon>
    </lineage>
</organism>
<dbReference type="GO" id="GO:0005886">
    <property type="term" value="C:plasma membrane"/>
    <property type="evidence" value="ECO:0007669"/>
    <property type="project" value="UniProtKB-SubCell"/>
</dbReference>
<dbReference type="Proteomes" id="UP000182598">
    <property type="component" value="Unassembled WGS sequence"/>
</dbReference>
<dbReference type="EMBL" id="CYHB01000004">
    <property type="protein sequence ID" value="CUA86549.1"/>
    <property type="molecule type" value="Genomic_DNA"/>
</dbReference>
<evidence type="ECO:0000256" key="2">
    <source>
        <dbReference type="ARBA" id="ARBA00022475"/>
    </source>
</evidence>
<keyword evidence="4 9" id="KW-1133">Transmembrane helix</keyword>
<dbReference type="GO" id="GO:0044877">
    <property type="term" value="F:protein-containing complex binding"/>
    <property type="evidence" value="ECO:0007669"/>
    <property type="project" value="InterPro"/>
</dbReference>
<comment type="similarity">
    <text evidence="7">Belongs to the YfgM family.</text>
</comment>
<evidence type="ECO:0000256" key="9">
    <source>
        <dbReference type="SAM" id="Phobius"/>
    </source>
</evidence>
<gene>
    <name evidence="11" type="ORF">Ga0061064_1517</name>
</gene>
<feature type="transmembrane region" description="Helical" evidence="9">
    <location>
        <begin position="21"/>
        <end position="39"/>
    </location>
</feature>
<sequence length="202" mass="21547">METEEQQVERIKQFWSEHGKGIVAGLVIGFGLFYGWRYYDAQTRAAQEAASEQFESVVVQLESEQEGSMAAAQEFLTANSGETYAHLAAFELAKHAVEHNDYATAVSALQVVRDNAEPALRAVADLRQARVLLAQEQFDAALAAAKSAESVAPFIAQAAELQGDILLAKGDTTGARAAYQAAIDAGSQGLAEIKLNSIVAAS</sequence>
<evidence type="ECO:0000256" key="1">
    <source>
        <dbReference type="ARBA" id="ARBA00004401"/>
    </source>
</evidence>
<dbReference type="InterPro" id="IPR011990">
    <property type="entry name" value="TPR-like_helical_dom_sf"/>
</dbReference>
<evidence type="ECO:0000256" key="5">
    <source>
        <dbReference type="ARBA" id="ARBA00023136"/>
    </source>
</evidence>
<evidence type="ECO:0000313" key="12">
    <source>
        <dbReference type="Proteomes" id="UP000182598"/>
    </source>
</evidence>
<name>A0A0K6H6S9_9GAMM</name>
<protein>
    <recommendedName>
        <fullName evidence="8">Ancillary SecYEG translocon subunit</fullName>
    </recommendedName>
</protein>
<dbReference type="OrthoDB" id="9789675at2"/>
<evidence type="ECO:0000256" key="4">
    <source>
        <dbReference type="ARBA" id="ARBA00022989"/>
    </source>
</evidence>
<dbReference type="InterPro" id="IPR026039">
    <property type="entry name" value="YfgM"/>
</dbReference>
<keyword evidence="12" id="KW-1185">Reference proteome</keyword>
<evidence type="ECO:0000256" key="6">
    <source>
        <dbReference type="ARBA" id="ARBA00023186"/>
    </source>
</evidence>
<dbReference type="RefSeq" id="WP_055439179.1">
    <property type="nucleotide sequence ID" value="NZ_CYHB01000004.1"/>
</dbReference>
<accession>A0A0K6H6S9</accession>
<evidence type="ECO:0000256" key="8">
    <source>
        <dbReference type="ARBA" id="ARBA00024235"/>
    </source>
</evidence>
<dbReference type="InterPro" id="IPR018704">
    <property type="entry name" value="SecYEG/CpoB_TPR"/>
</dbReference>
<reference evidence="12" key="1">
    <citation type="submission" date="2015-08" db="EMBL/GenBank/DDBJ databases">
        <authorList>
            <person name="Varghese N."/>
        </authorList>
    </citation>
    <scope>NUCLEOTIDE SEQUENCE [LARGE SCALE GENOMIC DNA]</scope>
    <source>
        <strain evidence="12">DSM 27808</strain>
    </source>
</reference>
<dbReference type="PIRSF" id="PIRSF006170">
    <property type="entry name" value="YfgM"/>
    <property type="match status" value="1"/>
</dbReference>
<keyword evidence="3 9" id="KW-0812">Transmembrane</keyword>
<keyword evidence="5 9" id="KW-0472">Membrane</keyword>
<dbReference type="PANTHER" id="PTHR38035:SF1">
    <property type="entry name" value="ANCILLARY SECYEG TRANSLOCON SUBUNIT"/>
    <property type="match status" value="1"/>
</dbReference>